<feature type="signal peptide" evidence="1">
    <location>
        <begin position="1"/>
        <end position="16"/>
    </location>
</feature>
<name>A0ABR1SJL5_9PEZI</name>
<keyword evidence="3" id="KW-1185">Reference proteome</keyword>
<sequence>MILVLVLLGLLSMVSAAVDRLLVQPDSLADYEYSVKVENNTVSAVLANGTVIHDNRDPCTNRYDYEIGKEYLEADCPARIKFMNSNGFCDVNQGFGTTHPCIAFCQVRTTYHYDKELVWDRTWCRGPVDCETTRGTTYSMPYHIDFPSVEDFYKDGISGEYHASDTDVFSPSPPQNIHLGTEECGYWAYITFKKTICGSTSWAIVDQAPGSQKCLYNKIWESITVGNDCLDVNPVGYSSGAAGKTVFVRVDCWELKPLPPDQQEDGAYIQAARKMSPDDLDKKLTSWTDFSCDLWGADGVSWYAVWLQGRGFAGKVIGKTGGQLESDIKNRCNMPGGWQFGWTQGGAPDYWEWWANVPIKTNNGQGAGWQCVLDHLYGIGGPRKSYAKDCHWKP</sequence>
<accession>A0ABR1SJL5</accession>
<proteinExistence type="predicted"/>
<keyword evidence="1" id="KW-0732">Signal</keyword>
<protein>
    <submittedName>
        <fullName evidence="2">Uncharacterized protein</fullName>
    </submittedName>
</protein>
<evidence type="ECO:0000313" key="3">
    <source>
        <dbReference type="Proteomes" id="UP001444661"/>
    </source>
</evidence>
<feature type="chain" id="PRO_5046223421" evidence="1">
    <location>
        <begin position="17"/>
        <end position="394"/>
    </location>
</feature>
<dbReference type="Proteomes" id="UP001444661">
    <property type="component" value="Unassembled WGS sequence"/>
</dbReference>
<organism evidence="2 3">
    <name type="scientific">Apiospora rasikravindrae</name>
    <dbReference type="NCBI Taxonomy" id="990691"/>
    <lineage>
        <taxon>Eukaryota</taxon>
        <taxon>Fungi</taxon>
        <taxon>Dikarya</taxon>
        <taxon>Ascomycota</taxon>
        <taxon>Pezizomycotina</taxon>
        <taxon>Sordariomycetes</taxon>
        <taxon>Xylariomycetidae</taxon>
        <taxon>Amphisphaeriales</taxon>
        <taxon>Apiosporaceae</taxon>
        <taxon>Apiospora</taxon>
    </lineage>
</organism>
<evidence type="ECO:0000313" key="2">
    <source>
        <dbReference type="EMBL" id="KAK8034499.1"/>
    </source>
</evidence>
<gene>
    <name evidence="2" type="ORF">PG993_009494</name>
</gene>
<comment type="caution">
    <text evidence="2">The sequence shown here is derived from an EMBL/GenBank/DDBJ whole genome shotgun (WGS) entry which is preliminary data.</text>
</comment>
<dbReference type="EMBL" id="JAQQWK010000009">
    <property type="protein sequence ID" value="KAK8034499.1"/>
    <property type="molecule type" value="Genomic_DNA"/>
</dbReference>
<evidence type="ECO:0000256" key="1">
    <source>
        <dbReference type="SAM" id="SignalP"/>
    </source>
</evidence>
<reference evidence="2 3" key="1">
    <citation type="submission" date="2023-01" db="EMBL/GenBank/DDBJ databases">
        <title>Analysis of 21 Apiospora genomes using comparative genomics revels a genus with tremendous synthesis potential of carbohydrate active enzymes and secondary metabolites.</title>
        <authorList>
            <person name="Sorensen T."/>
        </authorList>
    </citation>
    <scope>NUCLEOTIDE SEQUENCE [LARGE SCALE GENOMIC DNA]</scope>
    <source>
        <strain evidence="2 3">CBS 33761</strain>
    </source>
</reference>